<name>A0ABZ2CG33_9BACI</name>
<evidence type="ECO:0000256" key="4">
    <source>
        <dbReference type="ARBA" id="ARBA00022692"/>
    </source>
</evidence>
<organism evidence="9 10">
    <name type="scientific">Niallia oryzisoli</name>
    <dbReference type="NCBI Taxonomy" id="1737571"/>
    <lineage>
        <taxon>Bacteria</taxon>
        <taxon>Bacillati</taxon>
        <taxon>Bacillota</taxon>
        <taxon>Bacilli</taxon>
        <taxon>Bacillales</taxon>
        <taxon>Bacillaceae</taxon>
        <taxon>Niallia</taxon>
    </lineage>
</organism>
<dbReference type="Proteomes" id="UP001357223">
    <property type="component" value="Chromosome"/>
</dbReference>
<evidence type="ECO:0000256" key="6">
    <source>
        <dbReference type="ARBA" id="ARBA00023136"/>
    </source>
</evidence>
<dbReference type="PANTHER" id="PTHR30012">
    <property type="entry name" value="GENERAL SECRETION PATHWAY PROTEIN"/>
    <property type="match status" value="1"/>
</dbReference>
<feature type="domain" description="Type II secretion system protein GspF" evidence="8">
    <location>
        <begin position="14"/>
        <end position="133"/>
    </location>
</feature>
<dbReference type="NCBIfam" id="NF041012">
    <property type="entry name" value="T4P_ComGB"/>
    <property type="match status" value="1"/>
</dbReference>
<evidence type="ECO:0000313" key="9">
    <source>
        <dbReference type="EMBL" id="WVX82751.1"/>
    </source>
</evidence>
<dbReference type="InterPro" id="IPR018076">
    <property type="entry name" value="T2SS_GspF_dom"/>
</dbReference>
<evidence type="ECO:0000259" key="8">
    <source>
        <dbReference type="Pfam" id="PF00482"/>
    </source>
</evidence>
<evidence type="ECO:0000256" key="2">
    <source>
        <dbReference type="ARBA" id="ARBA00005745"/>
    </source>
</evidence>
<keyword evidence="10" id="KW-1185">Reference proteome</keyword>
<dbReference type="InterPro" id="IPR003004">
    <property type="entry name" value="GspF/PilC"/>
</dbReference>
<sequence length="343" mass="39996">MKRSKWSFEEQASFLKMIGELLIRGYPLAEALDSVTYHLPKNRKLEILECHYGLKEGNPFYLMLQKLNFNEHVIGYVYFAEQHGSLAMAFLEASKMMQRRAKDFSRIKKLISYPLFLVLTTILLFFFVQKYLLPQFSSLFTSMKLKANFFTKAIYTAGEALPLLVLLFILILILALLYYFLAFKKLTLIEQKQQIMRIPIAASLFRLFYSHYFSVQLGFLLEGGLSINESLSLFEQNEDQPFYREVGMEMARQLKTGEKLEDILSNYCFFERELALVVKHGQDNGKLPQELLFFAVQCMNSLEDRVESLMKKIQPVLYGFIGLLIISMYLAVLLPMFHLMNEI</sequence>
<evidence type="ECO:0000256" key="5">
    <source>
        <dbReference type="ARBA" id="ARBA00022989"/>
    </source>
</evidence>
<evidence type="ECO:0000256" key="1">
    <source>
        <dbReference type="ARBA" id="ARBA00004651"/>
    </source>
</evidence>
<feature type="transmembrane region" description="Helical" evidence="7">
    <location>
        <begin position="111"/>
        <end position="133"/>
    </location>
</feature>
<proteinExistence type="inferred from homology"/>
<dbReference type="InterPro" id="IPR047692">
    <property type="entry name" value="T4P_ComGB"/>
</dbReference>
<keyword evidence="5 7" id="KW-1133">Transmembrane helix</keyword>
<keyword evidence="6 7" id="KW-0472">Membrane</keyword>
<feature type="domain" description="Type II secretion system protein GspF" evidence="8">
    <location>
        <begin position="214"/>
        <end position="335"/>
    </location>
</feature>
<evidence type="ECO:0000256" key="7">
    <source>
        <dbReference type="SAM" id="Phobius"/>
    </source>
</evidence>
<evidence type="ECO:0000313" key="10">
    <source>
        <dbReference type="Proteomes" id="UP001357223"/>
    </source>
</evidence>
<keyword evidence="4 7" id="KW-0812">Transmembrane</keyword>
<dbReference type="Gene3D" id="1.20.81.30">
    <property type="entry name" value="Type II secretion system (T2SS), domain F"/>
    <property type="match status" value="2"/>
</dbReference>
<feature type="transmembrane region" description="Helical" evidence="7">
    <location>
        <begin position="315"/>
        <end position="337"/>
    </location>
</feature>
<comment type="subcellular location">
    <subcellularLocation>
        <location evidence="1">Cell membrane</location>
        <topology evidence="1">Multi-pass membrane protein</topology>
    </subcellularLocation>
</comment>
<dbReference type="InterPro" id="IPR042094">
    <property type="entry name" value="T2SS_GspF_sf"/>
</dbReference>
<feature type="transmembrane region" description="Helical" evidence="7">
    <location>
        <begin position="153"/>
        <end position="181"/>
    </location>
</feature>
<reference evidence="9 10" key="1">
    <citation type="submission" date="2023-10" db="EMBL/GenBank/DDBJ databases">
        <title>Niallia locisalis sp.nov. isolated from a salt pond sample.</title>
        <authorList>
            <person name="Li X.-J."/>
            <person name="Dong L."/>
        </authorList>
    </citation>
    <scope>NUCLEOTIDE SEQUENCE [LARGE SCALE GENOMIC DNA]</scope>
    <source>
        <strain evidence="9 10">DSM 29761</strain>
    </source>
</reference>
<comment type="similarity">
    <text evidence="2">Belongs to the GSP F family.</text>
</comment>
<protein>
    <submittedName>
        <fullName evidence="9">Competence type IV pilus assembly protein ComGB</fullName>
    </submittedName>
</protein>
<dbReference type="RefSeq" id="WP_338451646.1">
    <property type="nucleotide sequence ID" value="NZ_CP137640.1"/>
</dbReference>
<keyword evidence="3" id="KW-1003">Cell membrane</keyword>
<evidence type="ECO:0000256" key="3">
    <source>
        <dbReference type="ARBA" id="ARBA00022475"/>
    </source>
</evidence>
<gene>
    <name evidence="9" type="primary">comGB</name>
    <name evidence="9" type="ORF">R4Z09_07140</name>
</gene>
<dbReference type="PANTHER" id="PTHR30012:SF0">
    <property type="entry name" value="TYPE II SECRETION SYSTEM PROTEIN F-RELATED"/>
    <property type="match status" value="1"/>
</dbReference>
<accession>A0ABZ2CG33</accession>
<dbReference type="EMBL" id="CP137640">
    <property type="protein sequence ID" value="WVX82751.1"/>
    <property type="molecule type" value="Genomic_DNA"/>
</dbReference>
<dbReference type="Pfam" id="PF00482">
    <property type="entry name" value="T2SSF"/>
    <property type="match status" value="2"/>
</dbReference>